<keyword evidence="2" id="KW-0519">Myristate</keyword>
<keyword evidence="4" id="KW-0677">Repeat</keyword>
<dbReference type="PROSITE" id="PS50222">
    <property type="entry name" value="EF_HAND_2"/>
    <property type="match status" value="3"/>
</dbReference>
<dbReference type="AlphaFoldDB" id="A0A0A8L5R6"/>
<dbReference type="GO" id="GO:0005829">
    <property type="term" value="C:cytosol"/>
    <property type="evidence" value="ECO:0007669"/>
    <property type="project" value="TreeGrafter"/>
</dbReference>
<reference evidence="9 10" key="1">
    <citation type="submission" date="2014-03" db="EMBL/GenBank/DDBJ databases">
        <title>The genome of Kluyveromyces dobzhanskii.</title>
        <authorList>
            <person name="Nystedt B."/>
            <person name="Astrom S."/>
        </authorList>
    </citation>
    <scope>NUCLEOTIDE SEQUENCE [LARGE SCALE GENOMIC DNA]</scope>
    <source>
        <strain evidence="9 10">CBS 2104</strain>
    </source>
</reference>
<keyword evidence="3" id="KW-0479">Metal-binding</keyword>
<organism evidence="9 10">
    <name type="scientific">Kluyveromyces dobzhanskii CBS 2104</name>
    <dbReference type="NCBI Taxonomy" id="1427455"/>
    <lineage>
        <taxon>Eukaryota</taxon>
        <taxon>Fungi</taxon>
        <taxon>Dikarya</taxon>
        <taxon>Ascomycota</taxon>
        <taxon>Saccharomycotina</taxon>
        <taxon>Saccharomycetes</taxon>
        <taxon>Saccharomycetales</taxon>
        <taxon>Saccharomycetaceae</taxon>
        <taxon>Kluyveromyces</taxon>
    </lineage>
</organism>
<keyword evidence="6" id="KW-0449">Lipoprotein</keyword>
<dbReference type="EMBL" id="CCBQ010000037">
    <property type="protein sequence ID" value="CDO94203.1"/>
    <property type="molecule type" value="Genomic_DNA"/>
</dbReference>
<dbReference type="SMART" id="SM00054">
    <property type="entry name" value="EFh"/>
    <property type="match status" value="3"/>
</dbReference>
<dbReference type="PROSITE" id="PS00018">
    <property type="entry name" value="EF_HAND_1"/>
    <property type="match status" value="3"/>
</dbReference>
<evidence type="ECO:0000256" key="2">
    <source>
        <dbReference type="ARBA" id="ARBA00022707"/>
    </source>
</evidence>
<evidence type="ECO:0000256" key="1">
    <source>
        <dbReference type="ARBA" id="ARBA00006049"/>
    </source>
</evidence>
<dbReference type="InterPro" id="IPR018247">
    <property type="entry name" value="EF_Hand_1_Ca_BS"/>
</dbReference>
<proteinExistence type="inferred from homology"/>
<evidence type="ECO:0000256" key="6">
    <source>
        <dbReference type="ARBA" id="ARBA00023288"/>
    </source>
</evidence>
<dbReference type="Proteomes" id="UP000031516">
    <property type="component" value="Unassembled WGS sequence"/>
</dbReference>
<evidence type="ECO:0000313" key="9">
    <source>
        <dbReference type="EMBL" id="CDO94203.1"/>
    </source>
</evidence>
<evidence type="ECO:0000256" key="5">
    <source>
        <dbReference type="ARBA" id="ARBA00022837"/>
    </source>
</evidence>
<dbReference type="SUPFAM" id="SSF47473">
    <property type="entry name" value="EF-hand"/>
    <property type="match status" value="1"/>
</dbReference>
<dbReference type="Pfam" id="PF13499">
    <property type="entry name" value="EF-hand_7"/>
    <property type="match status" value="1"/>
</dbReference>
<feature type="domain" description="EF-hand" evidence="8">
    <location>
        <begin position="60"/>
        <end position="95"/>
    </location>
</feature>
<evidence type="ECO:0000259" key="8">
    <source>
        <dbReference type="PROSITE" id="PS50222"/>
    </source>
</evidence>
<dbReference type="CDD" id="cd00051">
    <property type="entry name" value="EFh"/>
    <property type="match status" value="2"/>
</dbReference>
<dbReference type="InterPro" id="IPR028846">
    <property type="entry name" value="Recoverin"/>
</dbReference>
<dbReference type="FunFam" id="1.10.238.10:FF:000009">
    <property type="entry name" value="Visinin-like protein 1"/>
    <property type="match status" value="1"/>
</dbReference>
<comment type="similarity">
    <text evidence="1">Belongs to the recoverin family.</text>
</comment>
<name>A0A0A8L5R6_9SACH</name>
<keyword evidence="5" id="KW-0106">Calcium</keyword>
<dbReference type="PANTHER" id="PTHR23055">
    <property type="entry name" value="CALCIUM BINDING PROTEINS"/>
    <property type="match status" value="1"/>
</dbReference>
<evidence type="ECO:0000256" key="3">
    <source>
        <dbReference type="ARBA" id="ARBA00022723"/>
    </source>
</evidence>
<dbReference type="InterPro" id="IPR011992">
    <property type="entry name" value="EF-hand-dom_pair"/>
</dbReference>
<feature type="domain" description="EF-hand" evidence="8">
    <location>
        <begin position="144"/>
        <end position="179"/>
    </location>
</feature>
<sequence length="190" mass="21855">MGNKTSTLSKNDLTCLKQSTYFDRREIQQWHKGFLRDCPNGQLTRDEFIKIYKQFFPFGSPDEFATYVFSVFDKDDNGSIDFKEFITALSTTSRGSLEEKLVWAFQLYDLNHDGVISYEEMLTIVSSIYKMIGNMVKLSDDEATPELRVEKIFRLMDKDKDGCITLDEFRDGSKVDPSIVGALNLYDGLV</sequence>
<comment type="caution">
    <text evidence="9">The sequence shown here is derived from an EMBL/GenBank/DDBJ whole genome shotgun (WGS) entry which is preliminary data.</text>
</comment>
<dbReference type="Pfam" id="PF13833">
    <property type="entry name" value="EF-hand_8"/>
    <property type="match status" value="1"/>
</dbReference>
<dbReference type="OrthoDB" id="191686at2759"/>
<dbReference type="GO" id="GO:0008047">
    <property type="term" value="F:enzyme activator activity"/>
    <property type="evidence" value="ECO:0007669"/>
    <property type="project" value="UniProtKB-ARBA"/>
</dbReference>
<accession>A0A0A8L5R6</accession>
<dbReference type="PRINTS" id="PR00450">
    <property type="entry name" value="RECOVERIN"/>
</dbReference>
<dbReference type="InterPro" id="IPR002048">
    <property type="entry name" value="EF_hand_dom"/>
</dbReference>
<dbReference type="GO" id="GO:0016020">
    <property type="term" value="C:membrane"/>
    <property type="evidence" value="ECO:0007669"/>
    <property type="project" value="TreeGrafter"/>
</dbReference>
<dbReference type="Gene3D" id="1.10.238.10">
    <property type="entry name" value="EF-hand"/>
    <property type="match status" value="1"/>
</dbReference>
<keyword evidence="10" id="KW-1185">Reference proteome</keyword>
<gene>
    <name evidence="9" type="ORF">KLDO_g2481</name>
</gene>
<feature type="domain" description="EF-hand" evidence="8">
    <location>
        <begin position="96"/>
        <end position="131"/>
    </location>
</feature>
<dbReference type="GO" id="GO:0005509">
    <property type="term" value="F:calcium ion binding"/>
    <property type="evidence" value="ECO:0007669"/>
    <property type="project" value="InterPro"/>
</dbReference>
<evidence type="ECO:0000256" key="7">
    <source>
        <dbReference type="ARBA" id="ARBA00071944"/>
    </source>
</evidence>
<evidence type="ECO:0000313" key="10">
    <source>
        <dbReference type="Proteomes" id="UP000031516"/>
    </source>
</evidence>
<evidence type="ECO:0000256" key="4">
    <source>
        <dbReference type="ARBA" id="ARBA00022737"/>
    </source>
</evidence>
<protein>
    <recommendedName>
        <fullName evidence="7">Calcium-binding protein NCS-1</fullName>
    </recommendedName>
</protein>
<dbReference type="PANTHER" id="PTHR23055:SF178">
    <property type="entry name" value="NEUROCALCIN HOMOLOG"/>
    <property type="match status" value="1"/>
</dbReference>